<sequence>MTSSQPAGPTCTANNTITDTTMEEATSTSPTHILSHSELEITSRDSQENDIHTQTPITENLTFMEEDPIEPNTDKENHQKHNQPHKQTLLIRYKSRC</sequence>
<comment type="caution">
    <text evidence="2">The sequence shown here is derived from an EMBL/GenBank/DDBJ whole genome shotgun (WGS) entry which is preliminary data.</text>
</comment>
<feature type="region of interest" description="Disordered" evidence="1">
    <location>
        <begin position="1"/>
        <end position="32"/>
    </location>
</feature>
<evidence type="ECO:0000313" key="3">
    <source>
        <dbReference type="Proteomes" id="UP000233469"/>
    </source>
</evidence>
<feature type="compositionally biased region" description="Polar residues" evidence="1">
    <location>
        <begin position="23"/>
        <end position="32"/>
    </location>
</feature>
<feature type="region of interest" description="Disordered" evidence="1">
    <location>
        <begin position="67"/>
        <end position="88"/>
    </location>
</feature>
<name>A0A2N1NY74_9GLOM</name>
<dbReference type="Proteomes" id="UP000233469">
    <property type="component" value="Unassembled WGS sequence"/>
</dbReference>
<evidence type="ECO:0000313" key="2">
    <source>
        <dbReference type="EMBL" id="PKK78859.1"/>
    </source>
</evidence>
<dbReference type="AlphaFoldDB" id="A0A2N1NY74"/>
<feature type="compositionally biased region" description="Low complexity" evidence="1">
    <location>
        <begin position="10"/>
        <end position="20"/>
    </location>
</feature>
<reference evidence="2 3" key="2">
    <citation type="submission" date="2017-10" db="EMBL/GenBank/DDBJ databases">
        <title>Extensive intraspecific genome diversity in a model arbuscular mycorrhizal fungus.</title>
        <authorList>
            <person name="Chen E.C.H."/>
            <person name="Morin E."/>
            <person name="Baudet D."/>
            <person name="Noel J."/>
            <person name="Ndikumana S."/>
            <person name="Charron P."/>
            <person name="St-Onge C."/>
            <person name="Giorgi J."/>
            <person name="Grigoriev I.V."/>
            <person name="Roux C."/>
            <person name="Martin F.M."/>
            <person name="Corradi N."/>
        </authorList>
    </citation>
    <scope>NUCLEOTIDE SEQUENCE [LARGE SCALE GENOMIC DNA]</scope>
    <source>
        <strain evidence="2 3">C2</strain>
    </source>
</reference>
<accession>A0A2N1NY74</accession>
<dbReference type="EMBL" id="LLXL01000066">
    <property type="protein sequence ID" value="PKK78859.1"/>
    <property type="molecule type" value="Genomic_DNA"/>
</dbReference>
<organism evidence="2 3">
    <name type="scientific">Rhizophagus irregularis</name>
    <dbReference type="NCBI Taxonomy" id="588596"/>
    <lineage>
        <taxon>Eukaryota</taxon>
        <taxon>Fungi</taxon>
        <taxon>Fungi incertae sedis</taxon>
        <taxon>Mucoromycota</taxon>
        <taxon>Glomeromycotina</taxon>
        <taxon>Glomeromycetes</taxon>
        <taxon>Glomerales</taxon>
        <taxon>Glomeraceae</taxon>
        <taxon>Rhizophagus</taxon>
    </lineage>
</organism>
<protein>
    <submittedName>
        <fullName evidence="2">Uncharacterized protein</fullName>
    </submittedName>
</protein>
<evidence type="ECO:0000256" key="1">
    <source>
        <dbReference type="SAM" id="MobiDB-lite"/>
    </source>
</evidence>
<reference evidence="2 3" key="1">
    <citation type="submission" date="2016-04" db="EMBL/GenBank/DDBJ databases">
        <title>Genome analyses suggest a sexual origin of heterokaryosis in a supposedly ancient asexual fungus.</title>
        <authorList>
            <person name="Ropars J."/>
            <person name="Sedzielewska K."/>
            <person name="Noel J."/>
            <person name="Charron P."/>
            <person name="Farinelli L."/>
            <person name="Marton T."/>
            <person name="Kruger M."/>
            <person name="Pelin A."/>
            <person name="Brachmann A."/>
            <person name="Corradi N."/>
        </authorList>
    </citation>
    <scope>NUCLEOTIDE SEQUENCE [LARGE SCALE GENOMIC DNA]</scope>
    <source>
        <strain evidence="2 3">C2</strain>
    </source>
</reference>
<gene>
    <name evidence="2" type="ORF">RhiirC2_728701</name>
</gene>
<proteinExistence type="predicted"/>